<evidence type="ECO:0000313" key="3">
    <source>
        <dbReference type="Proteomes" id="UP000323597"/>
    </source>
</evidence>
<organism evidence="2 3">
    <name type="scientific">Gossypium mustelinum</name>
    <name type="common">Cotton</name>
    <name type="synonym">Gossypium caicoense</name>
    <dbReference type="NCBI Taxonomy" id="34275"/>
    <lineage>
        <taxon>Eukaryota</taxon>
        <taxon>Viridiplantae</taxon>
        <taxon>Streptophyta</taxon>
        <taxon>Embryophyta</taxon>
        <taxon>Tracheophyta</taxon>
        <taxon>Spermatophyta</taxon>
        <taxon>Magnoliopsida</taxon>
        <taxon>eudicotyledons</taxon>
        <taxon>Gunneridae</taxon>
        <taxon>Pentapetalae</taxon>
        <taxon>rosids</taxon>
        <taxon>malvids</taxon>
        <taxon>Malvales</taxon>
        <taxon>Malvaceae</taxon>
        <taxon>Malvoideae</taxon>
        <taxon>Gossypium</taxon>
    </lineage>
</organism>
<keyword evidence="3" id="KW-1185">Reference proteome</keyword>
<sequence length="226" mass="25518">MYSLIRLCHMLVLMFHGGLSRKLVFSLHQIRALDFLGLETCMLLTIRIRLSRVRISTLRSVGPVGIDLTPRLLGQLVRHPGILIRVPVIMYVKMVRHSVMLFHIQDSVTQKILLTGRIHNGLYQFSISDAFVPVTFHSSTAQVEIPTTTADSELCSLWHKRLGHPSLNVVKNVLDQCQFKFNKIAMNKVAMSDVCTACKKGKFHKLPFSDSTTEYADPFSLVVSDV</sequence>
<dbReference type="Proteomes" id="UP000323597">
    <property type="component" value="Chromosome D07"/>
</dbReference>
<dbReference type="EMBL" id="CM017655">
    <property type="protein sequence ID" value="TYI73217.1"/>
    <property type="molecule type" value="Genomic_DNA"/>
</dbReference>
<reference evidence="2 3" key="1">
    <citation type="submission" date="2019-07" db="EMBL/GenBank/DDBJ databases">
        <title>WGS assembly of Gossypium mustelinum.</title>
        <authorList>
            <person name="Chen Z.J."/>
            <person name="Sreedasyam A."/>
            <person name="Ando A."/>
            <person name="Song Q."/>
            <person name="De L."/>
            <person name="Hulse-Kemp A."/>
            <person name="Ding M."/>
            <person name="Ye W."/>
            <person name="Kirkbride R."/>
            <person name="Jenkins J."/>
            <person name="Plott C."/>
            <person name="Lovell J."/>
            <person name="Lin Y.-M."/>
            <person name="Vaughn R."/>
            <person name="Liu B."/>
            <person name="Li W."/>
            <person name="Simpson S."/>
            <person name="Scheffler B."/>
            <person name="Saski C."/>
            <person name="Grover C."/>
            <person name="Hu G."/>
            <person name="Conover J."/>
            <person name="Carlson J."/>
            <person name="Shu S."/>
            <person name="Boston L."/>
            <person name="Williams M."/>
            <person name="Peterson D."/>
            <person name="Mcgee K."/>
            <person name="Jones D."/>
            <person name="Wendel J."/>
            <person name="Stelly D."/>
            <person name="Grimwood J."/>
            <person name="Schmutz J."/>
        </authorList>
    </citation>
    <scope>NUCLEOTIDE SEQUENCE [LARGE SCALE GENOMIC DNA]</scope>
    <source>
        <strain evidence="2">1408120.09</strain>
    </source>
</reference>
<gene>
    <name evidence="2" type="ORF">E1A91_D07G116200v1</name>
</gene>
<dbReference type="Pfam" id="PF13976">
    <property type="entry name" value="gag_pre-integrs"/>
    <property type="match status" value="1"/>
</dbReference>
<dbReference type="InterPro" id="IPR025724">
    <property type="entry name" value="GAG-pre-integrase_dom"/>
</dbReference>
<dbReference type="AlphaFoldDB" id="A0A5D2U6L1"/>
<proteinExistence type="predicted"/>
<name>A0A5D2U6L1_GOSMU</name>
<protein>
    <recommendedName>
        <fullName evidence="1">GAG-pre-integrase domain-containing protein</fullName>
    </recommendedName>
</protein>
<evidence type="ECO:0000259" key="1">
    <source>
        <dbReference type="Pfam" id="PF13976"/>
    </source>
</evidence>
<accession>A0A5D2U6L1</accession>
<feature type="domain" description="GAG-pre-integrase" evidence="1">
    <location>
        <begin position="144"/>
        <end position="202"/>
    </location>
</feature>
<evidence type="ECO:0000313" key="2">
    <source>
        <dbReference type="EMBL" id="TYI73217.1"/>
    </source>
</evidence>